<dbReference type="PANTHER" id="PTHR45638:SF11">
    <property type="entry name" value="CYCLIC NUCLEOTIDE-GATED CATION CHANNEL SUBUNIT A"/>
    <property type="match status" value="1"/>
</dbReference>
<dbReference type="OrthoDB" id="9771288at2"/>
<dbReference type="STRING" id="1429043.X474_26050"/>
<evidence type="ECO:0000256" key="8">
    <source>
        <dbReference type="ARBA" id="ARBA00023303"/>
    </source>
</evidence>
<evidence type="ECO:0000313" key="14">
    <source>
        <dbReference type="Proteomes" id="UP000032233"/>
    </source>
</evidence>
<dbReference type="Proteomes" id="UP000032233">
    <property type="component" value="Unassembled WGS sequence"/>
</dbReference>
<evidence type="ECO:0000313" key="13">
    <source>
        <dbReference type="EMBL" id="KIX11160.1"/>
    </source>
</evidence>
<dbReference type="PANTHER" id="PTHR45638">
    <property type="entry name" value="CYCLIC NUCLEOTIDE-GATED CATION CHANNEL SUBUNIT A"/>
    <property type="match status" value="1"/>
</dbReference>
<dbReference type="Pfam" id="PF08448">
    <property type="entry name" value="PAS_4"/>
    <property type="match status" value="1"/>
</dbReference>
<dbReference type="InParanoid" id="A0A0D2JNU1"/>
<keyword evidence="3 9" id="KW-0812">Transmembrane</keyword>
<dbReference type="AlphaFoldDB" id="A0A0D2JNU1"/>
<evidence type="ECO:0000256" key="3">
    <source>
        <dbReference type="ARBA" id="ARBA00022692"/>
    </source>
</evidence>
<dbReference type="CDD" id="cd00038">
    <property type="entry name" value="CAP_ED"/>
    <property type="match status" value="1"/>
</dbReference>
<name>A0A0D2JNU1_9BACT</name>
<dbReference type="InterPro" id="IPR000595">
    <property type="entry name" value="cNMP-bd_dom"/>
</dbReference>
<dbReference type="CDD" id="cd00130">
    <property type="entry name" value="PAS"/>
    <property type="match status" value="1"/>
</dbReference>
<feature type="domain" description="PAC" evidence="12">
    <location>
        <begin position="191"/>
        <end position="243"/>
    </location>
</feature>
<dbReference type="Gene3D" id="3.30.450.20">
    <property type="entry name" value="PAS domain"/>
    <property type="match status" value="1"/>
</dbReference>
<dbReference type="PROSITE" id="PS50042">
    <property type="entry name" value="CNMP_BINDING_3"/>
    <property type="match status" value="1"/>
</dbReference>
<keyword evidence="6 9" id="KW-0472">Membrane</keyword>
<keyword evidence="7" id="KW-1071">Ligand-gated ion channel</keyword>
<dbReference type="SUPFAM" id="SSF55785">
    <property type="entry name" value="PYP-like sensor domain (PAS domain)"/>
    <property type="match status" value="1"/>
</dbReference>
<keyword evidence="5" id="KW-0406">Ion transport</keyword>
<dbReference type="InterPro" id="IPR035965">
    <property type="entry name" value="PAS-like_dom_sf"/>
</dbReference>
<organism evidence="13 14">
    <name type="scientific">Dethiosulfatarculus sandiegensis</name>
    <dbReference type="NCBI Taxonomy" id="1429043"/>
    <lineage>
        <taxon>Bacteria</taxon>
        <taxon>Pseudomonadati</taxon>
        <taxon>Thermodesulfobacteriota</taxon>
        <taxon>Desulfarculia</taxon>
        <taxon>Desulfarculales</taxon>
        <taxon>Desulfarculaceae</taxon>
        <taxon>Dethiosulfatarculus</taxon>
    </lineage>
</organism>
<accession>A0A0D2JNU1</accession>
<dbReference type="PROSITE" id="PS50113">
    <property type="entry name" value="PAC"/>
    <property type="match status" value="1"/>
</dbReference>
<dbReference type="PROSITE" id="PS50112">
    <property type="entry name" value="PAS"/>
    <property type="match status" value="1"/>
</dbReference>
<dbReference type="RefSeq" id="WP_052515568.1">
    <property type="nucleotide sequence ID" value="NZ_AZAC01000067.1"/>
</dbReference>
<dbReference type="SMART" id="SM00100">
    <property type="entry name" value="cNMP"/>
    <property type="match status" value="1"/>
</dbReference>
<dbReference type="InterPro" id="IPR013656">
    <property type="entry name" value="PAS_4"/>
</dbReference>
<protein>
    <submittedName>
        <fullName evidence="13">3',5'-cyclic-nucleotide phosphodiesterase</fullName>
    </submittedName>
</protein>
<dbReference type="GO" id="GO:0005221">
    <property type="term" value="F:intracellularly cyclic nucleotide-activated monoatomic cation channel activity"/>
    <property type="evidence" value="ECO:0007669"/>
    <property type="project" value="InterPro"/>
</dbReference>
<evidence type="ECO:0000256" key="1">
    <source>
        <dbReference type="ARBA" id="ARBA00004141"/>
    </source>
</evidence>
<dbReference type="Gene3D" id="2.60.120.10">
    <property type="entry name" value="Jelly Rolls"/>
    <property type="match status" value="1"/>
</dbReference>
<dbReference type="PROSITE" id="PS00889">
    <property type="entry name" value="CNMP_BINDING_2"/>
    <property type="match status" value="1"/>
</dbReference>
<dbReference type="InterPro" id="IPR018488">
    <property type="entry name" value="cNMP-bd_CS"/>
</dbReference>
<keyword evidence="14" id="KW-1185">Reference proteome</keyword>
<evidence type="ECO:0000259" key="12">
    <source>
        <dbReference type="PROSITE" id="PS50113"/>
    </source>
</evidence>
<keyword evidence="4 9" id="KW-1133">Transmembrane helix</keyword>
<dbReference type="InterPro" id="IPR000014">
    <property type="entry name" value="PAS"/>
</dbReference>
<sequence length="437" mass="50060">MLEDLLSYPEFKDRVEKVMPGSMLFWEGDQSQDLYILVSGRLDVLKGEAGIGQIVERGAVFGEMSMLLGQKRTASVKAVEKSEIIRIPKEELPEFLKKFPQVMQATSRLLAKRLDEASKALQGLKEFVDQLPDAVVVSDSTGKVITINNAAVKLYGQTWSELRLSPVKSLYKEPSEFSRYTEQIRESGIPAEKVFAMEHPETGLRYVSISTSLLKDSRNRFQGFLSLARDITNARVREDRFRKLLYWLVPTFLILTLSVGGWLYFKPSFGPRLPITDLRQKELRNQLAKDFFLLRSLVKPFFRNPSAKEMNTLFKDFFQVQDKDTGFYEGVVILDPDKKVLYAFCAGTGKPSPEMVGTTYGHLAFKGANDSLHKVLTLYRRGKMHPKGYKGLELAFEVREKEKLLGWLVFQMKSKLLKEEFGVSEGELLRYRFEERL</sequence>
<evidence type="ECO:0000256" key="5">
    <source>
        <dbReference type="ARBA" id="ARBA00023065"/>
    </source>
</evidence>
<gene>
    <name evidence="13" type="ORF">X474_26050</name>
</gene>
<evidence type="ECO:0000256" key="6">
    <source>
        <dbReference type="ARBA" id="ARBA00023136"/>
    </source>
</evidence>
<dbReference type="InterPro" id="IPR050866">
    <property type="entry name" value="CNG_cation_channel"/>
</dbReference>
<feature type="transmembrane region" description="Helical" evidence="9">
    <location>
        <begin position="244"/>
        <end position="265"/>
    </location>
</feature>
<keyword evidence="2" id="KW-0813">Transport</keyword>
<dbReference type="Pfam" id="PF00027">
    <property type="entry name" value="cNMP_binding"/>
    <property type="match status" value="1"/>
</dbReference>
<keyword evidence="8" id="KW-0407">Ion channel</keyword>
<dbReference type="GO" id="GO:0044877">
    <property type="term" value="F:protein-containing complex binding"/>
    <property type="evidence" value="ECO:0007669"/>
    <property type="project" value="TreeGrafter"/>
</dbReference>
<dbReference type="InterPro" id="IPR018490">
    <property type="entry name" value="cNMP-bd_dom_sf"/>
</dbReference>
<evidence type="ECO:0000256" key="2">
    <source>
        <dbReference type="ARBA" id="ARBA00022448"/>
    </source>
</evidence>
<dbReference type="InterPro" id="IPR014710">
    <property type="entry name" value="RmlC-like_jellyroll"/>
</dbReference>
<dbReference type="EMBL" id="AZAC01000067">
    <property type="protein sequence ID" value="KIX11160.1"/>
    <property type="molecule type" value="Genomic_DNA"/>
</dbReference>
<dbReference type="InterPro" id="IPR000700">
    <property type="entry name" value="PAS-assoc_C"/>
</dbReference>
<evidence type="ECO:0000259" key="11">
    <source>
        <dbReference type="PROSITE" id="PS50112"/>
    </source>
</evidence>
<feature type="domain" description="Cyclic nucleotide-binding" evidence="10">
    <location>
        <begin position="1"/>
        <end position="113"/>
    </location>
</feature>
<dbReference type="NCBIfam" id="TIGR00229">
    <property type="entry name" value="sensory_box"/>
    <property type="match status" value="1"/>
</dbReference>
<evidence type="ECO:0000259" key="10">
    <source>
        <dbReference type="PROSITE" id="PS50042"/>
    </source>
</evidence>
<comment type="subcellular location">
    <subcellularLocation>
        <location evidence="1">Membrane</location>
        <topology evidence="1">Multi-pass membrane protein</topology>
    </subcellularLocation>
</comment>
<reference evidence="13 14" key="1">
    <citation type="submission" date="2013-11" db="EMBL/GenBank/DDBJ databases">
        <title>Metagenomic analysis of a methanogenic consortium involved in long chain n-alkane degradation.</title>
        <authorList>
            <person name="Davidova I.A."/>
            <person name="Callaghan A.V."/>
            <person name="Wawrik B."/>
            <person name="Pruitt S."/>
            <person name="Marks C."/>
            <person name="Duncan K.E."/>
            <person name="Suflita J.M."/>
        </authorList>
    </citation>
    <scope>NUCLEOTIDE SEQUENCE [LARGE SCALE GENOMIC DNA]</scope>
    <source>
        <strain evidence="13 14">SPR</strain>
    </source>
</reference>
<feature type="domain" description="PAS" evidence="11">
    <location>
        <begin position="120"/>
        <end position="162"/>
    </location>
</feature>
<dbReference type="GO" id="GO:0016020">
    <property type="term" value="C:membrane"/>
    <property type="evidence" value="ECO:0007669"/>
    <property type="project" value="UniProtKB-SubCell"/>
</dbReference>
<evidence type="ECO:0000256" key="9">
    <source>
        <dbReference type="SAM" id="Phobius"/>
    </source>
</evidence>
<evidence type="ECO:0000256" key="7">
    <source>
        <dbReference type="ARBA" id="ARBA00023286"/>
    </source>
</evidence>
<dbReference type="SUPFAM" id="SSF51206">
    <property type="entry name" value="cAMP-binding domain-like"/>
    <property type="match status" value="1"/>
</dbReference>
<evidence type="ECO:0000256" key="4">
    <source>
        <dbReference type="ARBA" id="ARBA00022989"/>
    </source>
</evidence>
<comment type="caution">
    <text evidence="13">The sequence shown here is derived from an EMBL/GenBank/DDBJ whole genome shotgun (WGS) entry which is preliminary data.</text>
</comment>
<proteinExistence type="predicted"/>